<proteinExistence type="predicted"/>
<protein>
    <submittedName>
        <fullName evidence="1">Transposase</fullName>
    </submittedName>
</protein>
<dbReference type="Proteomes" id="UP001209229">
    <property type="component" value="Unassembled WGS sequence"/>
</dbReference>
<dbReference type="AlphaFoldDB" id="A0AAE3M8P5"/>
<sequence>MSNIHNWRKEFVTETLILFLCIKGRINFLQLGRFGEHKEQRYRQQFEKPFDFLTFNNELTLSHGSGRYAIAFDPSYISKAGKHTPGIGYFWSGCANRTKWGLEIGGLAAIDIDNHTAFHLEAIQTLADKEQSLSGWYADVISKRKTQLLELSNNLVADAWFAKRSFVDRVIKTDMHLISRLRDDADLLHLHQGKPTGKRGRPKKYDGKVDNTNVDINRFTLISKEDQATIHSAIVYSKSLKRNIKVVHFIVMRMENKTINCIFQLIQT</sequence>
<keyword evidence="2" id="KW-1185">Reference proteome</keyword>
<accession>A0AAE3M8P5</accession>
<reference evidence="1" key="1">
    <citation type="submission" date="2022-10" db="EMBL/GenBank/DDBJ databases">
        <authorList>
            <person name="Yu W.X."/>
        </authorList>
    </citation>
    <scope>NUCLEOTIDE SEQUENCE</scope>
    <source>
        <strain evidence="1">AAT</strain>
    </source>
</reference>
<dbReference type="RefSeq" id="WP_301192770.1">
    <property type="nucleotide sequence ID" value="NZ_JAPDPJ010000089.1"/>
</dbReference>
<evidence type="ECO:0000313" key="1">
    <source>
        <dbReference type="EMBL" id="MCW3789214.1"/>
    </source>
</evidence>
<name>A0AAE3M8P5_9BACT</name>
<dbReference type="EMBL" id="JAPDPJ010000089">
    <property type="protein sequence ID" value="MCW3789214.1"/>
    <property type="molecule type" value="Genomic_DNA"/>
</dbReference>
<comment type="caution">
    <text evidence="1">The sequence shown here is derived from an EMBL/GenBank/DDBJ whole genome shotgun (WGS) entry which is preliminary data.</text>
</comment>
<organism evidence="1 2">
    <name type="scientific">Plebeiibacterium sediminum</name>
    <dbReference type="NCBI Taxonomy" id="2992112"/>
    <lineage>
        <taxon>Bacteria</taxon>
        <taxon>Pseudomonadati</taxon>
        <taxon>Bacteroidota</taxon>
        <taxon>Bacteroidia</taxon>
        <taxon>Marinilabiliales</taxon>
        <taxon>Marinilabiliaceae</taxon>
        <taxon>Plebeiibacterium</taxon>
    </lineage>
</organism>
<evidence type="ECO:0000313" key="2">
    <source>
        <dbReference type="Proteomes" id="UP001209229"/>
    </source>
</evidence>
<gene>
    <name evidence="1" type="ORF">OM075_22310</name>
</gene>